<proteinExistence type="predicted"/>
<feature type="compositionally biased region" description="Low complexity" evidence="1">
    <location>
        <begin position="400"/>
        <end position="413"/>
    </location>
</feature>
<dbReference type="Proteomes" id="UP000494163">
    <property type="component" value="Chromosome 2L"/>
</dbReference>
<feature type="region of interest" description="Disordered" evidence="1">
    <location>
        <begin position="502"/>
        <end position="522"/>
    </location>
</feature>
<accession>A0A0M3QT79</accession>
<feature type="compositionally biased region" description="Gly residues" evidence="1">
    <location>
        <begin position="47"/>
        <end position="60"/>
    </location>
</feature>
<feature type="compositionally biased region" description="Low complexity" evidence="1">
    <location>
        <begin position="338"/>
        <end position="349"/>
    </location>
</feature>
<feature type="region of interest" description="Disordered" evidence="1">
    <location>
        <begin position="584"/>
        <end position="605"/>
    </location>
</feature>
<feature type="non-terminal residue" evidence="2">
    <location>
        <position position="605"/>
    </location>
</feature>
<protein>
    <submittedName>
        <fullName evidence="2">CG31635</fullName>
    </submittedName>
</protein>
<feature type="compositionally biased region" description="Polar residues" evidence="1">
    <location>
        <begin position="512"/>
        <end position="521"/>
    </location>
</feature>
<evidence type="ECO:0000313" key="2">
    <source>
        <dbReference type="EMBL" id="ALC38443.1"/>
    </source>
</evidence>
<evidence type="ECO:0000256" key="1">
    <source>
        <dbReference type="SAM" id="MobiDB-lite"/>
    </source>
</evidence>
<feature type="region of interest" description="Disordered" evidence="1">
    <location>
        <begin position="393"/>
        <end position="429"/>
    </location>
</feature>
<organism evidence="2 3">
    <name type="scientific">Drosophila busckii</name>
    <name type="common">Fruit fly</name>
    <dbReference type="NCBI Taxonomy" id="30019"/>
    <lineage>
        <taxon>Eukaryota</taxon>
        <taxon>Metazoa</taxon>
        <taxon>Ecdysozoa</taxon>
        <taxon>Arthropoda</taxon>
        <taxon>Hexapoda</taxon>
        <taxon>Insecta</taxon>
        <taxon>Pterygota</taxon>
        <taxon>Neoptera</taxon>
        <taxon>Endopterygota</taxon>
        <taxon>Diptera</taxon>
        <taxon>Brachycera</taxon>
        <taxon>Muscomorpha</taxon>
        <taxon>Ephydroidea</taxon>
        <taxon>Drosophilidae</taxon>
        <taxon>Drosophila</taxon>
    </lineage>
</organism>
<reference evidence="2 3" key="1">
    <citation type="submission" date="2015-08" db="EMBL/GenBank/DDBJ databases">
        <title>Ancestral chromatin configuration constrains chromatin evolution on differentiating sex chromosomes in Drosophila.</title>
        <authorList>
            <person name="Zhou Q."/>
            <person name="Bachtrog D."/>
        </authorList>
    </citation>
    <scope>NUCLEOTIDE SEQUENCE [LARGE SCALE GENOMIC DNA]</scope>
    <source>
        <tissue evidence="2">Whole larvae</tissue>
    </source>
</reference>
<name>A0A0M3QT79_DROBS</name>
<feature type="region of interest" description="Disordered" evidence="1">
    <location>
        <begin position="164"/>
        <end position="187"/>
    </location>
</feature>
<dbReference type="OrthoDB" id="10034042at2759"/>
<dbReference type="AlphaFoldDB" id="A0A0M3QT79"/>
<keyword evidence="3" id="KW-1185">Reference proteome</keyword>
<feature type="compositionally biased region" description="Low complexity" evidence="1">
    <location>
        <begin position="502"/>
        <end position="511"/>
    </location>
</feature>
<feature type="region of interest" description="Disordered" evidence="1">
    <location>
        <begin position="125"/>
        <end position="150"/>
    </location>
</feature>
<feature type="region of interest" description="Disordered" evidence="1">
    <location>
        <begin position="47"/>
        <end position="69"/>
    </location>
</feature>
<dbReference type="EMBL" id="CP012523">
    <property type="protein sequence ID" value="ALC38443.1"/>
    <property type="molecule type" value="Genomic_DNA"/>
</dbReference>
<evidence type="ECO:0000313" key="3">
    <source>
        <dbReference type="Proteomes" id="UP000494163"/>
    </source>
</evidence>
<gene>
    <name evidence="2" type="ORF">Dbus_chr2Lg528</name>
</gene>
<feature type="compositionally biased region" description="Pro residues" evidence="1">
    <location>
        <begin position="318"/>
        <end position="327"/>
    </location>
</feature>
<feature type="compositionally biased region" description="Low complexity" evidence="1">
    <location>
        <begin position="593"/>
        <end position="605"/>
    </location>
</feature>
<sequence length="605" mass="62858">MPQDSIGSDAHLDYTRVLSTVRSMCSRNEQMQAQELEAANVGSNNAGGGGIGGSSSGGGNSANMNGNSSGMLNRVRSGYYLGSRKISLTCHSRPLVDPATGTVSAAHAVTALPTPAAKLEIKRKTNARLRSPGPSPPTISPSSSPNRSRFHVSRVNEVASPLTSPLAALPPAPPQQQTPARYTSSCMSIPTGGGGGAAAAVAGSQSSLLSAMPTSSSLPSMATATSSTQTIKRLSVSPRSRFHVSRIYEDQQVPLCSRQLPPITPHTPPINLPPTPMLKSARKAAAEAAEMEAVTAAAVAAKTTLPISSVIIVEPPPAAASPIPPPQVVESDSLDYAQQQEQQQQQQQQTAGVMALTDAQPTATRARKSSWIANPTTVDKLLTLFNPSIFQRSSSPDLKAANTNNAQSTTTTSDGTNVALRKTTPPAKFNDNTAATTAAATATETVASGSSLLDTARQLRDFSKQVFRQNLSFNNSVGGSGGGGGEGLASATVSTVQDGSATGAATVTSSSNLGESPTHSECNAAHMPLSLKRELKENISPEHTINEETLHTLQKLSRVEDVTLKAEANAELDDIEIVMHSELAECMPEAETQSQSQSQSPAQSQ</sequence>
<feature type="region of interest" description="Disordered" evidence="1">
    <location>
        <begin position="318"/>
        <end position="351"/>
    </location>
</feature>